<proteinExistence type="predicted"/>
<dbReference type="EMBL" id="BASE01000046">
    <property type="protein sequence ID" value="GAM14144.1"/>
    <property type="molecule type" value="Genomic_DNA"/>
</dbReference>
<dbReference type="Proteomes" id="UP000031014">
    <property type="component" value="Unassembled WGS sequence"/>
</dbReference>
<feature type="compositionally biased region" description="Basic residues" evidence="1">
    <location>
        <begin position="28"/>
        <end position="38"/>
    </location>
</feature>
<feature type="region of interest" description="Disordered" evidence="1">
    <location>
        <begin position="1"/>
        <end position="38"/>
    </location>
</feature>
<comment type="caution">
    <text evidence="2">The sequence shown here is derived from an EMBL/GenBank/DDBJ whole genome shotgun (WGS) entry which is preliminary data.</text>
</comment>
<dbReference type="AlphaFoldDB" id="A0A0A8X4E2"/>
<organism evidence="2 3">
    <name type="scientific">Mesobacillus selenatarsenatis (strain DSM 18680 / JCM 14380 / FERM P-15431 / SF-1)</name>
    <dbReference type="NCBI Taxonomy" id="1321606"/>
    <lineage>
        <taxon>Bacteria</taxon>
        <taxon>Bacillati</taxon>
        <taxon>Bacillota</taxon>
        <taxon>Bacilli</taxon>
        <taxon>Bacillales</taxon>
        <taxon>Bacillaceae</taxon>
        <taxon>Mesobacillus</taxon>
    </lineage>
</organism>
<feature type="compositionally biased region" description="Basic and acidic residues" evidence="1">
    <location>
        <begin position="7"/>
        <end position="27"/>
    </location>
</feature>
<accession>A0A0A8X4E2</accession>
<protein>
    <submittedName>
        <fullName evidence="2">Uncharacterized protein</fullName>
    </submittedName>
</protein>
<evidence type="ECO:0000313" key="2">
    <source>
        <dbReference type="EMBL" id="GAM14144.1"/>
    </source>
</evidence>
<evidence type="ECO:0000256" key="1">
    <source>
        <dbReference type="SAM" id="MobiDB-lite"/>
    </source>
</evidence>
<keyword evidence="3" id="KW-1185">Reference proteome</keyword>
<gene>
    <name evidence="2" type="ORF">SAMD00020551_2292</name>
</gene>
<sequence length="38" mass="4293">MTGLRASMEKLSRKSRYCDRLGGEHGKAVKKKKEVRTG</sequence>
<evidence type="ECO:0000313" key="3">
    <source>
        <dbReference type="Proteomes" id="UP000031014"/>
    </source>
</evidence>
<reference evidence="2 3" key="1">
    <citation type="submission" date="2013-06" db="EMBL/GenBank/DDBJ databases">
        <title>Whole genome shotgun sequence of Bacillus selenatarsenatis SF-1.</title>
        <authorList>
            <person name="Kuroda M."/>
            <person name="Sei K."/>
            <person name="Yamashita M."/>
            <person name="Ike M."/>
        </authorList>
    </citation>
    <scope>NUCLEOTIDE SEQUENCE [LARGE SCALE GENOMIC DNA]</scope>
    <source>
        <strain evidence="2 3">SF-1</strain>
    </source>
</reference>
<name>A0A0A8X4E2_MESS1</name>